<accession>A0ABQ0ACP0</accession>
<name>A0ABQ0ACP0_9GAMM</name>
<evidence type="ECO:0000313" key="3">
    <source>
        <dbReference type="Proteomes" id="UP001465153"/>
    </source>
</evidence>
<comment type="caution">
    <text evidence="2">The sequence shown here is derived from an EMBL/GenBank/DDBJ whole genome shotgun (WGS) entry which is preliminary data.</text>
</comment>
<sequence>MKTTLYFVLMGFLSPTLASAQQVDILKIFEHFTVSSAVAGQCIKPSDAELTSFLANYQTVVVSALTEIKKRNPSLTDDQASKIMKDGGVKLTESAITVIKERGCDSPAVKTLIDRFYRQAAWQP</sequence>
<keyword evidence="3" id="KW-1185">Reference proteome</keyword>
<evidence type="ECO:0000256" key="1">
    <source>
        <dbReference type="SAM" id="SignalP"/>
    </source>
</evidence>
<reference evidence="2 3" key="1">
    <citation type="submission" date="2024-04" db="EMBL/GenBank/DDBJ databases">
        <title>Draft genome sequence of Sessilibacter corallicola NBRC 116591.</title>
        <authorList>
            <person name="Miyakawa T."/>
            <person name="Kusuya Y."/>
            <person name="Miura T."/>
        </authorList>
    </citation>
    <scope>NUCLEOTIDE SEQUENCE [LARGE SCALE GENOMIC DNA]</scope>
    <source>
        <strain evidence="2 3">KU-00831-HH</strain>
    </source>
</reference>
<organism evidence="2 3">
    <name type="scientific">Sessilibacter corallicola</name>
    <dbReference type="NCBI Taxonomy" id="2904075"/>
    <lineage>
        <taxon>Bacteria</taxon>
        <taxon>Pseudomonadati</taxon>
        <taxon>Pseudomonadota</taxon>
        <taxon>Gammaproteobacteria</taxon>
        <taxon>Cellvibrionales</taxon>
        <taxon>Cellvibrionaceae</taxon>
        <taxon>Sessilibacter</taxon>
    </lineage>
</organism>
<dbReference type="EMBL" id="BAABWN010000011">
    <property type="protein sequence ID" value="GAA6169313.1"/>
    <property type="molecule type" value="Genomic_DNA"/>
</dbReference>
<evidence type="ECO:0000313" key="2">
    <source>
        <dbReference type="EMBL" id="GAA6169313.1"/>
    </source>
</evidence>
<feature type="chain" id="PRO_5045945906" evidence="1">
    <location>
        <begin position="21"/>
        <end position="124"/>
    </location>
</feature>
<gene>
    <name evidence="2" type="ORF">NBRC116591_31240</name>
</gene>
<dbReference type="Proteomes" id="UP001465153">
    <property type="component" value="Unassembled WGS sequence"/>
</dbReference>
<protein>
    <submittedName>
        <fullName evidence="2">Uncharacterized protein</fullName>
    </submittedName>
</protein>
<dbReference type="RefSeq" id="WP_233089889.1">
    <property type="nucleotide sequence ID" value="NZ_BAABWN010000011.1"/>
</dbReference>
<feature type="signal peptide" evidence="1">
    <location>
        <begin position="1"/>
        <end position="20"/>
    </location>
</feature>
<keyword evidence="1" id="KW-0732">Signal</keyword>
<proteinExistence type="predicted"/>